<gene>
    <name evidence="15" type="ORF">UY3_08285</name>
</gene>
<comment type="subcellular location">
    <subcellularLocation>
        <location evidence="1">Cytoplasm</location>
        <location evidence="1">Cytoskeleton</location>
    </subcellularLocation>
</comment>
<dbReference type="Pfam" id="PF04699">
    <property type="entry name" value="P16-Arc"/>
    <property type="match status" value="1"/>
</dbReference>
<dbReference type="Proteomes" id="UP000031443">
    <property type="component" value="Unassembled WGS sequence"/>
</dbReference>
<feature type="repeat" description="TPR" evidence="11">
    <location>
        <begin position="197"/>
        <end position="230"/>
    </location>
</feature>
<dbReference type="Pfam" id="PF00018">
    <property type="entry name" value="SH3_1"/>
    <property type="match status" value="2"/>
</dbReference>
<dbReference type="InterPro" id="IPR006789">
    <property type="entry name" value="ARPC5"/>
</dbReference>
<evidence type="ECO:0000256" key="5">
    <source>
        <dbReference type="ARBA" id="ARBA00022490"/>
    </source>
</evidence>
<dbReference type="InterPro" id="IPR036028">
    <property type="entry name" value="SH3-like_dom_sf"/>
</dbReference>
<dbReference type="Gene3D" id="1.25.40.10">
    <property type="entry name" value="Tetratricopeptide repeat domain"/>
    <property type="match status" value="1"/>
</dbReference>
<keyword evidence="5" id="KW-0963">Cytoplasm</keyword>
<dbReference type="FunFam" id="2.30.30.40:FF:000096">
    <property type="entry name" value="Neutrophil cytosol factor 2"/>
    <property type="match status" value="1"/>
</dbReference>
<dbReference type="InterPro" id="IPR001452">
    <property type="entry name" value="SH3_domain"/>
</dbReference>
<organism evidence="15 16">
    <name type="scientific">Chelonia mydas</name>
    <name type="common">Green sea-turtle</name>
    <name type="synonym">Chelonia agassizi</name>
    <dbReference type="NCBI Taxonomy" id="8469"/>
    <lineage>
        <taxon>Eukaryota</taxon>
        <taxon>Metazoa</taxon>
        <taxon>Chordata</taxon>
        <taxon>Craniata</taxon>
        <taxon>Vertebrata</taxon>
        <taxon>Euteleostomi</taxon>
        <taxon>Archelosauria</taxon>
        <taxon>Testudinata</taxon>
        <taxon>Testudines</taxon>
        <taxon>Cryptodira</taxon>
        <taxon>Durocryptodira</taxon>
        <taxon>Americhelydia</taxon>
        <taxon>Chelonioidea</taxon>
        <taxon>Cheloniidae</taxon>
        <taxon>Chelonia</taxon>
    </lineage>
</organism>
<feature type="region of interest" description="Disordered" evidence="12">
    <location>
        <begin position="433"/>
        <end position="476"/>
    </location>
</feature>
<keyword evidence="6" id="KW-0677">Repeat</keyword>
<dbReference type="GO" id="GO:0034314">
    <property type="term" value="P:Arp2/3 complex-mediated actin nucleation"/>
    <property type="evidence" value="ECO:0007669"/>
    <property type="project" value="InterPro"/>
</dbReference>
<dbReference type="InterPro" id="IPR011990">
    <property type="entry name" value="TPR-like_helical_dom_sf"/>
</dbReference>
<feature type="domain" description="PB1" evidence="14">
    <location>
        <begin position="483"/>
        <end position="561"/>
    </location>
</feature>
<dbReference type="PROSITE" id="PS50002">
    <property type="entry name" value="SH3"/>
    <property type="match status" value="1"/>
</dbReference>
<keyword evidence="9" id="KW-0206">Cytoskeleton</keyword>
<evidence type="ECO:0000313" key="15">
    <source>
        <dbReference type="EMBL" id="EMP34457.1"/>
    </source>
</evidence>
<dbReference type="InterPro" id="IPR051864">
    <property type="entry name" value="NCF2_NOXA1"/>
</dbReference>
<dbReference type="SUPFAM" id="SSF50044">
    <property type="entry name" value="SH3-domain"/>
    <property type="match status" value="2"/>
</dbReference>
<evidence type="ECO:0000256" key="2">
    <source>
        <dbReference type="ARBA" id="ARBA00006084"/>
    </source>
</evidence>
<proteinExistence type="inferred from homology"/>
<dbReference type="GO" id="GO:0016176">
    <property type="term" value="F:superoxide-generating NADPH oxidase activator activity"/>
    <property type="evidence" value="ECO:0007669"/>
    <property type="project" value="TreeGrafter"/>
</dbReference>
<evidence type="ECO:0000256" key="8">
    <source>
        <dbReference type="ARBA" id="ARBA00023203"/>
    </source>
</evidence>
<dbReference type="AlphaFoldDB" id="M7C221"/>
<dbReference type="FunFam" id="1.25.40.190:FF:000001">
    <property type="entry name" value="Actin-related protein 2/3 complex subunit 5"/>
    <property type="match status" value="1"/>
</dbReference>
<name>M7C221_CHEMY</name>
<comment type="similarity">
    <text evidence="2">Belongs to the ARPC5 family.</text>
</comment>
<dbReference type="SUPFAM" id="SSF69103">
    <property type="entry name" value="Arp2/3 complex 16 kDa subunit ARPC5"/>
    <property type="match status" value="1"/>
</dbReference>
<dbReference type="eggNOG" id="KOG4225">
    <property type="taxonomic scope" value="Eukaryota"/>
</dbReference>
<sequence length="704" mass="78848">MAKNTVSSARFRRVDVDEYDENKFVDEEDGGDGQAGPDESEVDSCLRQWNMMAALQAALKNPPTNTKNQAVKDRAESIVLKVLISFKANDIEKAVQSLDKNGVDLLMKYIYKGFESPSDNSSAVLLQWHEKTIRLWNEGVCATDREDWTAALDAFSSVQNPPSKLCFNIGCIHLILGNLAEAEQAFARSINCDKHLAVAYFQRGTVFYWREKYELAIEDFKEVLALLRGNQLIDYKILGLQFRLFACEVLYNIALLYAKLEDWRKAEEHLTLAISMKTEPRHNKIDRAMEAILKHRLFEPVAIPPGKLFRPNEKQVAQLEKKDYLGKATVVASVVDKDSFSGFAPLQPQTSGPPPRPKTPEILRALEGEPYRVLYEFTPETAEELQVLPGNIVFVLTKGKDNWATVMFNGKKGIVPWNYLEAVELQNHPQFREETATELDIPAPPSSTAPEKPRSSAPAHGPGTSGKQQQEAPKDVGSATSNSYVLKVHYKYTVAILVWLGITYSKLLDMVCKKLELSLEHTKLRYRPAESEELVTLSEESMKTVWSHAKDYCLTLWCDVTEGDKDLPRGEDGQPEEGTQKTSQQLEANHVVAQYSYEAIQPEDLEFQAGDVILVLSKEVNGAMFSSGCGLHVSVMPGISLWNWRFGAQLHASLELTYTYGAVYTPHCPADCLLYPIVLDPFVVCEMLTLGIKLRASSNEGKVG</sequence>
<evidence type="ECO:0000256" key="7">
    <source>
        <dbReference type="ARBA" id="ARBA00022803"/>
    </source>
</evidence>
<dbReference type="InterPro" id="IPR034885">
    <property type="entry name" value="PB1_P67"/>
</dbReference>
<feature type="region of interest" description="Disordered" evidence="12">
    <location>
        <begin position="21"/>
        <end position="42"/>
    </location>
</feature>
<dbReference type="GO" id="GO:0030833">
    <property type="term" value="P:regulation of actin filament polymerization"/>
    <property type="evidence" value="ECO:0007669"/>
    <property type="project" value="InterPro"/>
</dbReference>
<dbReference type="InterPro" id="IPR036743">
    <property type="entry name" value="ARPC5_sf"/>
</dbReference>
<keyword evidence="7 11" id="KW-0802">TPR repeat</keyword>
<evidence type="ECO:0000256" key="11">
    <source>
        <dbReference type="PROSITE-ProRule" id="PRU00339"/>
    </source>
</evidence>
<evidence type="ECO:0000259" key="14">
    <source>
        <dbReference type="PROSITE" id="PS51745"/>
    </source>
</evidence>
<protein>
    <submittedName>
        <fullName evidence="15">Neutrophil cytosol factor 2</fullName>
    </submittedName>
</protein>
<dbReference type="Gene3D" id="3.10.20.90">
    <property type="entry name" value="Phosphatidylinositol 3-kinase Catalytic Subunit, Chain A, domain 1"/>
    <property type="match status" value="1"/>
</dbReference>
<dbReference type="STRING" id="8469.M7C221"/>
<dbReference type="GO" id="GO:0003779">
    <property type="term" value="F:actin binding"/>
    <property type="evidence" value="ECO:0007669"/>
    <property type="project" value="UniProtKB-KW"/>
</dbReference>
<dbReference type="GO" id="GO:0042554">
    <property type="term" value="P:superoxide anion generation"/>
    <property type="evidence" value="ECO:0007669"/>
    <property type="project" value="TreeGrafter"/>
</dbReference>
<evidence type="ECO:0000256" key="4">
    <source>
        <dbReference type="ARBA" id="ARBA00022443"/>
    </source>
</evidence>
<dbReference type="Pfam" id="PF00564">
    <property type="entry name" value="PB1"/>
    <property type="match status" value="1"/>
</dbReference>
<dbReference type="InterPro" id="IPR053793">
    <property type="entry name" value="PB1-like"/>
</dbReference>
<dbReference type="PANTHER" id="PTHR15175:SF3">
    <property type="entry name" value="NEUTROPHIL CYTOSOL FACTOR 2"/>
    <property type="match status" value="1"/>
</dbReference>
<dbReference type="PROSITE" id="PS51745">
    <property type="entry name" value="PB1"/>
    <property type="match status" value="1"/>
</dbReference>
<dbReference type="Pfam" id="PF13181">
    <property type="entry name" value="TPR_8"/>
    <property type="match status" value="2"/>
</dbReference>
<dbReference type="InterPro" id="IPR019734">
    <property type="entry name" value="TPR_rpt"/>
</dbReference>
<dbReference type="GO" id="GO:0005885">
    <property type="term" value="C:Arp2/3 protein complex"/>
    <property type="evidence" value="ECO:0007669"/>
    <property type="project" value="InterPro"/>
</dbReference>
<evidence type="ECO:0000256" key="3">
    <source>
        <dbReference type="ARBA" id="ARBA00008051"/>
    </source>
</evidence>
<keyword evidence="4 10" id="KW-0728">SH3 domain</keyword>
<dbReference type="PRINTS" id="PR00499">
    <property type="entry name" value="P67PHOX"/>
</dbReference>
<evidence type="ECO:0000256" key="10">
    <source>
        <dbReference type="PROSITE-ProRule" id="PRU00192"/>
    </source>
</evidence>
<feature type="domain" description="SH3" evidence="13">
    <location>
        <begin position="366"/>
        <end position="425"/>
    </location>
</feature>
<reference evidence="16" key="1">
    <citation type="journal article" date="2013" name="Nat. Genet.">
        <title>The draft genomes of soft-shell turtle and green sea turtle yield insights into the development and evolution of the turtle-specific body plan.</title>
        <authorList>
            <person name="Wang Z."/>
            <person name="Pascual-Anaya J."/>
            <person name="Zadissa A."/>
            <person name="Li W."/>
            <person name="Niimura Y."/>
            <person name="Huang Z."/>
            <person name="Li C."/>
            <person name="White S."/>
            <person name="Xiong Z."/>
            <person name="Fang D."/>
            <person name="Wang B."/>
            <person name="Ming Y."/>
            <person name="Chen Y."/>
            <person name="Zheng Y."/>
            <person name="Kuraku S."/>
            <person name="Pignatelli M."/>
            <person name="Herrero J."/>
            <person name="Beal K."/>
            <person name="Nozawa M."/>
            <person name="Li Q."/>
            <person name="Wang J."/>
            <person name="Zhang H."/>
            <person name="Yu L."/>
            <person name="Shigenobu S."/>
            <person name="Wang J."/>
            <person name="Liu J."/>
            <person name="Flicek P."/>
            <person name="Searle S."/>
            <person name="Wang J."/>
            <person name="Kuratani S."/>
            <person name="Yin Y."/>
            <person name="Aken B."/>
            <person name="Zhang G."/>
            <person name="Irie N."/>
        </authorList>
    </citation>
    <scope>NUCLEOTIDE SEQUENCE [LARGE SCALE GENOMIC DNA]</scope>
</reference>
<keyword evidence="8" id="KW-0009">Actin-binding</keyword>
<dbReference type="Gene3D" id="2.30.30.40">
    <property type="entry name" value="SH3 Domains"/>
    <property type="match status" value="2"/>
</dbReference>
<dbReference type="SUPFAM" id="SSF48452">
    <property type="entry name" value="TPR-like"/>
    <property type="match status" value="1"/>
</dbReference>
<accession>M7C221</accession>
<dbReference type="FunFam" id="3.10.20.90:FF:000141">
    <property type="entry name" value="Neutrophil cytosol factor 2"/>
    <property type="match status" value="1"/>
</dbReference>
<dbReference type="SMART" id="SM00028">
    <property type="entry name" value="TPR"/>
    <property type="match status" value="3"/>
</dbReference>
<evidence type="ECO:0000256" key="12">
    <source>
        <dbReference type="SAM" id="MobiDB-lite"/>
    </source>
</evidence>
<evidence type="ECO:0000313" key="16">
    <source>
        <dbReference type="Proteomes" id="UP000031443"/>
    </source>
</evidence>
<dbReference type="SMART" id="SM00666">
    <property type="entry name" value="PB1"/>
    <property type="match status" value="1"/>
</dbReference>
<dbReference type="PROSITE" id="PS50005">
    <property type="entry name" value="TPR"/>
    <property type="match status" value="1"/>
</dbReference>
<evidence type="ECO:0000256" key="1">
    <source>
        <dbReference type="ARBA" id="ARBA00004245"/>
    </source>
</evidence>
<dbReference type="SMART" id="SM00326">
    <property type="entry name" value="SH3"/>
    <property type="match status" value="2"/>
</dbReference>
<evidence type="ECO:0000259" key="13">
    <source>
        <dbReference type="PROSITE" id="PS50002"/>
    </source>
</evidence>
<keyword evidence="16" id="KW-1185">Reference proteome</keyword>
<dbReference type="PANTHER" id="PTHR15175">
    <property type="entry name" value="NEUTROPHIL CYTOSOLIC FACTOR 2, NEUTROPHIL NADPH OXIDASE FACTOR 2"/>
    <property type="match status" value="1"/>
</dbReference>
<evidence type="ECO:0000256" key="9">
    <source>
        <dbReference type="ARBA" id="ARBA00023212"/>
    </source>
</evidence>
<dbReference type="EMBL" id="KB532022">
    <property type="protein sequence ID" value="EMP34457.1"/>
    <property type="molecule type" value="Genomic_DNA"/>
</dbReference>
<dbReference type="Gene3D" id="1.25.40.190">
    <property type="entry name" value="Actin-related protein 2/3 complex subunit 5"/>
    <property type="match status" value="1"/>
</dbReference>
<evidence type="ECO:0000256" key="6">
    <source>
        <dbReference type="ARBA" id="ARBA00022737"/>
    </source>
</evidence>
<dbReference type="CDD" id="cd06406">
    <property type="entry name" value="PB1_P67"/>
    <property type="match status" value="1"/>
</dbReference>
<dbReference type="SUPFAM" id="SSF54277">
    <property type="entry name" value="CAD &amp; PB1 domains"/>
    <property type="match status" value="1"/>
</dbReference>
<dbReference type="FunFam" id="1.25.40.10:FF:000017">
    <property type="entry name" value="NADPH oxidase regulator NoxR"/>
    <property type="match status" value="1"/>
</dbReference>
<dbReference type="InterPro" id="IPR000270">
    <property type="entry name" value="PB1_dom"/>
</dbReference>
<comment type="similarity">
    <text evidence="3">Belongs to the NCF2/NOXA1 family.</text>
</comment>